<reference evidence="3" key="1">
    <citation type="journal article" date="2020" name="Stud. Mycol.">
        <title>101 Dothideomycetes genomes: a test case for predicting lifestyles and emergence of pathogens.</title>
        <authorList>
            <person name="Haridas S."/>
            <person name="Albert R."/>
            <person name="Binder M."/>
            <person name="Bloem J."/>
            <person name="Labutti K."/>
            <person name="Salamov A."/>
            <person name="Andreopoulos B."/>
            <person name="Baker S."/>
            <person name="Barry K."/>
            <person name="Bills G."/>
            <person name="Bluhm B."/>
            <person name="Cannon C."/>
            <person name="Castanera R."/>
            <person name="Culley D."/>
            <person name="Daum C."/>
            <person name="Ezra D."/>
            <person name="Gonzalez J."/>
            <person name="Henrissat B."/>
            <person name="Kuo A."/>
            <person name="Liang C."/>
            <person name="Lipzen A."/>
            <person name="Lutzoni F."/>
            <person name="Magnuson J."/>
            <person name="Mondo S."/>
            <person name="Nolan M."/>
            <person name="Ohm R."/>
            <person name="Pangilinan J."/>
            <person name="Park H.-J."/>
            <person name="Ramirez L."/>
            <person name="Alfaro M."/>
            <person name="Sun H."/>
            <person name="Tritt A."/>
            <person name="Yoshinaga Y."/>
            <person name="Zwiers L.-H."/>
            <person name="Turgeon B."/>
            <person name="Goodwin S."/>
            <person name="Spatafora J."/>
            <person name="Crous P."/>
            <person name="Grigoriev I."/>
        </authorList>
    </citation>
    <scope>NUCLEOTIDE SEQUENCE</scope>
    <source>
        <strain evidence="3">ATCC 16933</strain>
    </source>
</reference>
<evidence type="ECO:0000313" key="3">
    <source>
        <dbReference type="EMBL" id="KAF2462133.1"/>
    </source>
</evidence>
<feature type="compositionally biased region" description="Basic and acidic residues" evidence="1">
    <location>
        <begin position="261"/>
        <end position="298"/>
    </location>
</feature>
<feature type="compositionally biased region" description="Low complexity" evidence="1">
    <location>
        <begin position="73"/>
        <end position="104"/>
    </location>
</feature>
<dbReference type="EMBL" id="MU001670">
    <property type="protein sequence ID" value="KAF2462133.1"/>
    <property type="molecule type" value="Genomic_DNA"/>
</dbReference>
<evidence type="ECO:0000256" key="1">
    <source>
        <dbReference type="SAM" id="MobiDB-lite"/>
    </source>
</evidence>
<feature type="compositionally biased region" description="Polar residues" evidence="1">
    <location>
        <begin position="376"/>
        <end position="387"/>
    </location>
</feature>
<feature type="compositionally biased region" description="Low complexity" evidence="1">
    <location>
        <begin position="13"/>
        <end position="38"/>
    </location>
</feature>
<evidence type="ECO:0000313" key="4">
    <source>
        <dbReference type="Proteomes" id="UP000799766"/>
    </source>
</evidence>
<protein>
    <recommendedName>
        <fullName evidence="2">YMC020W-like alpha/beta hydrolase domain-containing protein</fullName>
    </recommendedName>
</protein>
<evidence type="ECO:0000259" key="2">
    <source>
        <dbReference type="Pfam" id="PF26147"/>
    </source>
</evidence>
<name>A0A6A6PFI7_9PEZI</name>
<dbReference type="InterPro" id="IPR058933">
    <property type="entry name" value="YMC020W-like_ab_hydrolase"/>
</dbReference>
<feature type="region of interest" description="Disordered" evidence="1">
    <location>
        <begin position="673"/>
        <end position="694"/>
    </location>
</feature>
<dbReference type="PANTHER" id="PTHR47349">
    <property type="entry name" value="CHROMOSOME 8, WHOLE GENOME SHOTGUN SEQUENCE"/>
    <property type="match status" value="1"/>
</dbReference>
<dbReference type="PANTHER" id="PTHR47349:SF1">
    <property type="entry name" value="AER328WP"/>
    <property type="match status" value="1"/>
</dbReference>
<feature type="compositionally biased region" description="Polar residues" evidence="1">
    <location>
        <begin position="165"/>
        <end position="175"/>
    </location>
</feature>
<accession>A0A6A6PFI7</accession>
<feature type="compositionally biased region" description="Pro residues" evidence="1">
    <location>
        <begin position="459"/>
        <end position="473"/>
    </location>
</feature>
<feature type="compositionally biased region" description="Basic and acidic residues" evidence="1">
    <location>
        <begin position="535"/>
        <end position="566"/>
    </location>
</feature>
<feature type="compositionally biased region" description="Basic and acidic residues" evidence="1">
    <location>
        <begin position="337"/>
        <end position="366"/>
    </location>
</feature>
<proteinExistence type="predicted"/>
<dbReference type="InterPro" id="IPR058934">
    <property type="entry name" value="YMC020W-like"/>
</dbReference>
<dbReference type="OrthoDB" id="5598028at2759"/>
<dbReference type="AlphaFoldDB" id="A0A6A6PFI7"/>
<feature type="region of interest" description="Disordered" evidence="1">
    <location>
        <begin position="323"/>
        <end position="640"/>
    </location>
</feature>
<feature type="region of interest" description="Disordered" evidence="1">
    <location>
        <begin position="1"/>
        <end position="310"/>
    </location>
</feature>
<gene>
    <name evidence="3" type="ORF">BDY21DRAFT_389544</name>
</gene>
<sequence>MGPRKKSKPNPKAAAAAATRAATGAEECASTKTTTTTTPGAAGANKNKTADESVKGDHSTHNDEEPVSPPSNPQHQQQQQQSDHPMSDAPSSDPQPAPASTSPANNKPRKSAWYATSSWRSKASPITQVARESISAAGTATEHIVAAARSSPSSSKKDNVDNANDKQQGPSSGHAQSGREKPTVTTSNGAAGGSASRTTTPAPPNASTPRRSSGFLSGSMRRKPSGSVKGMPLAAEATRVNVTSSGGGNASRSSLVGEDNGEGKGSESDGNKEGEEKRDDGEDKNGEADDKAKTKEQETASAQEQQKQTYMSYASYATYYGWRGWWSKPDGDGDAAEGTKGEEGKGEAGKEGRSEAVGKGTDDSKDQTSGGHPDNVTATADGGTQPQEDSKPESKTVSGARETTTVQPSRSSWFWLWSSAQNAESNPPAAPPPAETNQAPTDAAQRTAISATEPMASSPNPPPAESPPAPPPADSKAAVQRSKSSGWAFWSREKPKGQDDSDGSASDAGSTHKQVGELAVADTPSQSKPEAAQFNEHEDKRPAASKDTQKEKPKEPAKSAPERVKAMDGATASGSKPGTPMKGTPSQSPTRGKTAETSGAVAATARAPSSATGTPSGLSTTTSTTDITTAPSAKPPTAAPKALTSENLILPSLYNTYPPAQTPSYWQQLRRYLLSNPPGTSPSDPSHPTPRPHVCIAPTPHRPKHALAIGVHGYFPAPLLRSVLGHPTGTSIRFANMAAAAIQAWCGEGPECEVEKVALEGEGTIADRVDTLWRLLLNWVDALKRADFILVAAHSQGVPVAVMLLAKLVEFGCVKPGARMGVCAMAGVNLGPWGEYRTRLFGNSAAELFEFARWESGVSVAYRKALERVLAAGVRITYVGSIDDQLVSLESSTFANVSHPYIHRAVFVDGRIHAPDFITHLVGFALKLRNRGVPDHGLVRELSPALAGSLYSGEGHSRIYEDPAVYEQAVRFALETTGVGVDAARLGERRRGFLGRFDANPFFLPWAMRGVLEEEAVRRDHEPETRDLLRLFEEWRPASKGLRDVKFRLEAVRSKL</sequence>
<dbReference type="Proteomes" id="UP000799766">
    <property type="component" value="Unassembled WGS sequence"/>
</dbReference>
<feature type="compositionally biased region" description="Polar residues" evidence="1">
    <location>
        <begin position="299"/>
        <end position="308"/>
    </location>
</feature>
<feature type="compositionally biased region" description="Low complexity" evidence="1">
    <location>
        <begin position="595"/>
        <end position="632"/>
    </location>
</feature>
<feature type="compositionally biased region" description="Polar residues" evidence="1">
    <location>
        <begin position="114"/>
        <end position="127"/>
    </location>
</feature>
<feature type="domain" description="YMC020W-like alpha/beta hydrolase" evidence="2">
    <location>
        <begin position="650"/>
        <end position="1015"/>
    </location>
</feature>
<feature type="compositionally biased region" description="Polar residues" evidence="1">
    <location>
        <begin position="240"/>
        <end position="254"/>
    </location>
</feature>
<keyword evidence="4" id="KW-1185">Reference proteome</keyword>
<feature type="compositionally biased region" description="Basic and acidic residues" evidence="1">
    <location>
        <begin position="48"/>
        <end position="64"/>
    </location>
</feature>
<dbReference type="Pfam" id="PF26147">
    <property type="entry name" value="AB_HYDROLASE_YMC0-YMC35"/>
    <property type="match status" value="1"/>
</dbReference>
<feature type="compositionally biased region" description="Low complexity" evidence="1">
    <location>
        <begin position="418"/>
        <end position="427"/>
    </location>
</feature>
<feature type="compositionally biased region" description="Polar residues" evidence="1">
    <location>
        <begin position="395"/>
        <end position="412"/>
    </location>
</feature>
<organism evidence="3 4">
    <name type="scientific">Lineolata rhizophorae</name>
    <dbReference type="NCBI Taxonomy" id="578093"/>
    <lineage>
        <taxon>Eukaryota</taxon>
        <taxon>Fungi</taxon>
        <taxon>Dikarya</taxon>
        <taxon>Ascomycota</taxon>
        <taxon>Pezizomycotina</taxon>
        <taxon>Dothideomycetes</taxon>
        <taxon>Dothideomycetes incertae sedis</taxon>
        <taxon>Lineolatales</taxon>
        <taxon>Lineolataceae</taxon>
        <taxon>Lineolata</taxon>
    </lineage>
</organism>
<feature type="compositionally biased region" description="Basic and acidic residues" evidence="1">
    <location>
        <begin position="155"/>
        <end position="164"/>
    </location>
</feature>